<evidence type="ECO:0000313" key="9">
    <source>
        <dbReference type="Proteomes" id="UP000074825"/>
    </source>
</evidence>
<dbReference type="InterPro" id="IPR020103">
    <property type="entry name" value="PsdUridine_synth_cat_dom_sf"/>
</dbReference>
<proteinExistence type="inferred from homology"/>
<evidence type="ECO:0000256" key="2">
    <source>
        <dbReference type="ARBA" id="ARBA00005642"/>
    </source>
</evidence>
<dbReference type="CDD" id="cd02573">
    <property type="entry name" value="PseudoU_synth_EcTruB"/>
    <property type="match status" value="1"/>
</dbReference>
<dbReference type="InterPro" id="IPR014780">
    <property type="entry name" value="tRNA_psdUridine_synth_TruB"/>
</dbReference>
<comment type="catalytic activity">
    <reaction evidence="1 5">
        <text>uridine(55) in tRNA = pseudouridine(55) in tRNA</text>
        <dbReference type="Rhea" id="RHEA:42532"/>
        <dbReference type="Rhea" id="RHEA-COMP:10101"/>
        <dbReference type="Rhea" id="RHEA-COMP:10102"/>
        <dbReference type="ChEBI" id="CHEBI:65314"/>
        <dbReference type="ChEBI" id="CHEBI:65315"/>
        <dbReference type="EC" id="5.4.99.25"/>
    </reaction>
</comment>
<sequence length="311" mass="34435">MSDCYRTAHKSGPLCYNENMISGIINLKKEAGMTSHDAVFKLRKILQEKKVGHGGTLDPDVTGVLPIAVGKATRMIEFMQDEGKIYEGEITIGYSTTTEDASGDLVERTPVLDIAEQVVDEAMASFVGTITQIPPMYSAVKVNGRKLYEYARAGEEVERPQRQIDIYSFERTSPIELADDCARFTFRVRCGKGTYVRTLSVDLGAKLGYASHMSKLERTGSAGMDLSDALTLEEISSLVAENDFSFLQPIERGIGDLPVVELKEEQVQDATFGRFVELNAEAERLAGFHDGQLIAIFEKRDQLYKPSKVLV</sequence>
<evidence type="ECO:0000256" key="4">
    <source>
        <dbReference type="ARBA" id="ARBA00023235"/>
    </source>
</evidence>
<evidence type="ECO:0000259" key="6">
    <source>
        <dbReference type="Pfam" id="PF01509"/>
    </source>
</evidence>
<evidence type="ECO:0000256" key="3">
    <source>
        <dbReference type="ARBA" id="ARBA00022694"/>
    </source>
</evidence>
<protein>
    <recommendedName>
        <fullName evidence="5">tRNA pseudouridine synthase B</fullName>
        <ecNumber evidence="5">5.4.99.25</ecNumber>
    </recommendedName>
    <alternativeName>
        <fullName evidence="5">tRNA pseudouridine(55) synthase</fullName>
        <shortName evidence="5">Psi55 synthase</shortName>
    </alternativeName>
    <alternativeName>
        <fullName evidence="5">tRNA pseudouridylate synthase</fullName>
    </alternativeName>
    <alternativeName>
        <fullName evidence="5">tRNA-uridine isomerase</fullName>
    </alternativeName>
</protein>
<evidence type="ECO:0000256" key="5">
    <source>
        <dbReference type="HAMAP-Rule" id="MF_01080"/>
    </source>
</evidence>
<evidence type="ECO:0000259" key="7">
    <source>
        <dbReference type="Pfam" id="PF16198"/>
    </source>
</evidence>
<dbReference type="NCBIfam" id="TIGR00431">
    <property type="entry name" value="TruB"/>
    <property type="match status" value="1"/>
</dbReference>
<evidence type="ECO:0000256" key="1">
    <source>
        <dbReference type="ARBA" id="ARBA00000385"/>
    </source>
</evidence>
<reference evidence="8 9" key="1">
    <citation type="submission" date="2016-02" db="EMBL/GenBank/DDBJ databases">
        <authorList>
            <consortium name="Pathogen Informatics"/>
        </authorList>
    </citation>
    <scope>NUCLEOTIDE SEQUENCE [LARGE SCALE GENOMIC DNA]</scope>
    <source>
        <strain evidence="8 9">LSS82</strain>
    </source>
</reference>
<dbReference type="EC" id="5.4.99.25" evidence="5"/>
<dbReference type="PANTHER" id="PTHR13767:SF2">
    <property type="entry name" value="PSEUDOURIDYLATE SYNTHASE TRUB1"/>
    <property type="match status" value="1"/>
</dbReference>
<dbReference type="GO" id="GO:0031119">
    <property type="term" value="P:tRNA pseudouridine synthesis"/>
    <property type="evidence" value="ECO:0007669"/>
    <property type="project" value="UniProtKB-UniRule"/>
</dbReference>
<dbReference type="Gene3D" id="3.30.2350.10">
    <property type="entry name" value="Pseudouridine synthase"/>
    <property type="match status" value="1"/>
</dbReference>
<keyword evidence="3 5" id="KW-0819">tRNA processing</keyword>
<feature type="domain" description="tRNA pseudouridylate synthase B C-terminal" evidence="7">
    <location>
        <begin position="197"/>
        <end position="251"/>
    </location>
</feature>
<gene>
    <name evidence="5 8" type="primary">truB</name>
    <name evidence="8" type="ORF">ERS132444_01859</name>
</gene>
<feature type="active site" description="Nucleophile" evidence="5">
    <location>
        <position position="58"/>
    </location>
</feature>
<name>A0A0Z8LRL2_STRSU</name>
<feature type="domain" description="Pseudouridine synthase II N-terminal" evidence="6">
    <location>
        <begin position="43"/>
        <end position="196"/>
    </location>
</feature>
<dbReference type="Proteomes" id="UP000074825">
    <property type="component" value="Unassembled WGS sequence"/>
</dbReference>
<dbReference type="InterPro" id="IPR002501">
    <property type="entry name" value="PsdUridine_synth_N"/>
</dbReference>
<comment type="function">
    <text evidence="5">Responsible for synthesis of pseudouridine from uracil-55 in the psi GC loop of transfer RNAs.</text>
</comment>
<dbReference type="SUPFAM" id="SSF55120">
    <property type="entry name" value="Pseudouridine synthase"/>
    <property type="match status" value="1"/>
</dbReference>
<dbReference type="Pfam" id="PF16198">
    <property type="entry name" value="TruB_C_2"/>
    <property type="match status" value="1"/>
</dbReference>
<dbReference type="GO" id="GO:0003723">
    <property type="term" value="F:RNA binding"/>
    <property type="evidence" value="ECO:0007669"/>
    <property type="project" value="InterPro"/>
</dbReference>
<evidence type="ECO:0000313" key="8">
    <source>
        <dbReference type="EMBL" id="CYV95463.1"/>
    </source>
</evidence>
<organism evidence="8 9">
    <name type="scientific">Streptococcus suis</name>
    <dbReference type="NCBI Taxonomy" id="1307"/>
    <lineage>
        <taxon>Bacteria</taxon>
        <taxon>Bacillati</taxon>
        <taxon>Bacillota</taxon>
        <taxon>Bacilli</taxon>
        <taxon>Lactobacillales</taxon>
        <taxon>Streptococcaceae</taxon>
        <taxon>Streptococcus</taxon>
    </lineage>
</organism>
<dbReference type="GO" id="GO:0160148">
    <property type="term" value="F:tRNA pseudouridine(55) synthase activity"/>
    <property type="evidence" value="ECO:0007669"/>
    <property type="project" value="UniProtKB-EC"/>
</dbReference>
<dbReference type="AlphaFoldDB" id="A0A0Z8LRL2"/>
<dbReference type="InterPro" id="IPR032819">
    <property type="entry name" value="TruB_C"/>
</dbReference>
<dbReference type="GO" id="GO:1990481">
    <property type="term" value="P:mRNA pseudouridine synthesis"/>
    <property type="evidence" value="ECO:0007669"/>
    <property type="project" value="TreeGrafter"/>
</dbReference>
<accession>A0A0Z8LRL2</accession>
<dbReference type="FunFam" id="3.30.2350.10:FF:000011">
    <property type="entry name" value="tRNA pseudouridine synthase B"/>
    <property type="match status" value="1"/>
</dbReference>
<dbReference type="PANTHER" id="PTHR13767">
    <property type="entry name" value="TRNA-PSEUDOURIDINE SYNTHASE"/>
    <property type="match status" value="1"/>
</dbReference>
<dbReference type="Pfam" id="PF01509">
    <property type="entry name" value="TruB_N"/>
    <property type="match status" value="1"/>
</dbReference>
<dbReference type="HAMAP" id="MF_01080">
    <property type="entry name" value="TruB_bact"/>
    <property type="match status" value="1"/>
</dbReference>
<keyword evidence="4 5" id="KW-0413">Isomerase</keyword>
<comment type="similarity">
    <text evidence="2 5">Belongs to the pseudouridine synthase TruB family. Type 1 subfamily.</text>
</comment>
<dbReference type="EMBL" id="FIIF01000016">
    <property type="protein sequence ID" value="CYV95463.1"/>
    <property type="molecule type" value="Genomic_DNA"/>
</dbReference>